<dbReference type="AlphaFoldDB" id="A8NPB0"/>
<sequence>MCMANIRERYTTCRNRHITTTGIHVFADASSAAYAAAVYFTKDKKASLVFAKSRIASIKDKQNSHFQMNLIQLMWPPENFLHFVLHILNHGGKDHIAKGRLNDNDYELAIDGLIRQAQSEEITEEEIIKWNLYYEEGEI</sequence>
<accession>A8NPB0</accession>
<protein>
    <submittedName>
        <fullName evidence="1">Uncharacterized protein</fullName>
    </submittedName>
</protein>
<proteinExistence type="predicted"/>
<gene>
    <name evidence="1" type="ORF">Bm1_06855</name>
</gene>
<evidence type="ECO:0000313" key="1">
    <source>
        <dbReference type="EMBL" id="EDP38321.1"/>
    </source>
</evidence>
<dbReference type="InterPro" id="IPR008042">
    <property type="entry name" value="Retrotrans_Pao"/>
</dbReference>
<name>A8NPB0_BRUMA</name>
<dbReference type="Pfam" id="PF05380">
    <property type="entry name" value="Peptidase_A17"/>
    <property type="match status" value="1"/>
</dbReference>
<organism evidence="1">
    <name type="scientific">Brugia malayi</name>
    <name type="common">Filarial nematode worm</name>
    <dbReference type="NCBI Taxonomy" id="6279"/>
    <lineage>
        <taxon>Eukaryota</taxon>
        <taxon>Metazoa</taxon>
        <taxon>Ecdysozoa</taxon>
        <taxon>Nematoda</taxon>
        <taxon>Chromadorea</taxon>
        <taxon>Rhabditida</taxon>
        <taxon>Spirurina</taxon>
        <taxon>Spiruromorpha</taxon>
        <taxon>Filarioidea</taxon>
        <taxon>Onchocercidae</taxon>
        <taxon>Brugia</taxon>
    </lineage>
</organism>
<reference evidence="1" key="1">
    <citation type="journal article" date="2007" name="Science">
        <title>Draft genome of the filarial nematode parasite Brugia malayi.</title>
        <authorList>
            <person name="Ghedin E."/>
            <person name="Wang S."/>
            <person name="Spiro D."/>
            <person name="Caler E."/>
            <person name="Zhao Q."/>
            <person name="Crabtree J."/>
            <person name="Allen J.E."/>
            <person name="Delcher A.L."/>
            <person name="Guiliano D.B."/>
            <person name="Miranda-Saavedra D."/>
            <person name="Angiuoli S.V."/>
            <person name="Creasy T."/>
            <person name="Amedeo P."/>
            <person name="Haas B."/>
            <person name="El-Sayed N.M."/>
            <person name="Wortman J.R."/>
            <person name="Feldblyum T."/>
            <person name="Tallon L."/>
            <person name="Schatz M."/>
            <person name="Shumway M."/>
            <person name="Koo H."/>
            <person name="Salzberg S.L."/>
            <person name="Schobel S."/>
            <person name="Pertea M."/>
            <person name="Pop M."/>
            <person name="White O."/>
            <person name="Barton G.J."/>
            <person name="Carlow C.K."/>
            <person name="Crawford M.J."/>
            <person name="Daub J."/>
            <person name="Dimmic M.W."/>
            <person name="Estes C.F."/>
            <person name="Foster J.M."/>
            <person name="Ganatra M."/>
            <person name="Gregory W.F."/>
            <person name="Johnson N.M."/>
            <person name="Jin J."/>
            <person name="Komuniecki R."/>
            <person name="Korf I."/>
            <person name="Kumar S."/>
            <person name="Laney S."/>
            <person name="Li B.W."/>
            <person name="Li W."/>
            <person name="Lindblom T.H."/>
            <person name="Lustigman S."/>
            <person name="Ma D."/>
            <person name="Maina C.V."/>
            <person name="Martin D.M."/>
            <person name="McCarter J.P."/>
            <person name="McReynolds L."/>
            <person name="Mitreva M."/>
            <person name="Nutman T.B."/>
            <person name="Parkinson J."/>
            <person name="Peregrin-Alvarez J.M."/>
            <person name="Poole C."/>
            <person name="Ren Q."/>
            <person name="Saunders L."/>
            <person name="Sluder A.E."/>
            <person name="Smith K."/>
            <person name="Stanke M."/>
            <person name="Unnasch T.R."/>
            <person name="Ware J."/>
            <person name="Wei A.D."/>
            <person name="Weil G."/>
            <person name="Williams D.J."/>
            <person name="Zhang Y."/>
            <person name="Williams S.A."/>
            <person name="Fraser-Liggett C."/>
            <person name="Slatko B."/>
            <person name="Blaxter M.L."/>
            <person name="Scott A.L."/>
        </authorList>
    </citation>
    <scope>NUCLEOTIDE SEQUENCE [LARGE SCALE GENOMIC DNA]</scope>
</reference>
<dbReference type="EMBL" id="DS237737">
    <property type="protein sequence ID" value="EDP38321.1"/>
    <property type="molecule type" value="Genomic_DNA"/>
</dbReference>